<gene>
    <name evidence="2" type="ORF">FIV01_02435</name>
</gene>
<evidence type="ECO:0008006" key="4">
    <source>
        <dbReference type="Google" id="ProtNLM"/>
    </source>
</evidence>
<keyword evidence="1" id="KW-0732">Signal</keyword>
<evidence type="ECO:0000256" key="1">
    <source>
        <dbReference type="SAM" id="SignalP"/>
    </source>
</evidence>
<evidence type="ECO:0000313" key="3">
    <source>
        <dbReference type="Proteomes" id="UP000326936"/>
    </source>
</evidence>
<dbReference type="EMBL" id="CP045350">
    <property type="protein sequence ID" value="QFT25302.1"/>
    <property type="molecule type" value="Genomic_DNA"/>
</dbReference>
<reference evidence="2 3" key="1">
    <citation type="submission" date="2019-10" db="EMBL/GenBank/DDBJ databases">
        <title>Complete genome sequence of Vibrio sp. strain THAF100, isolated from non-filtered water from the water column of tank 6 of a marine aquarium containing stony-coral fragments. Water maintained at 26 degree C.</title>
        <authorList>
            <person name="Ruckert C."/>
            <person name="Franco A."/>
            <person name="Kalinowski J."/>
            <person name="Glaeser S."/>
        </authorList>
    </citation>
    <scope>NUCLEOTIDE SEQUENCE [LARGE SCALE GENOMIC DNA]</scope>
    <source>
        <strain evidence="2 3">THAF100</strain>
    </source>
</reference>
<feature type="chain" id="PRO_5024974953" description="Outer membrane protein beta-barrel domain-containing protein" evidence="1">
    <location>
        <begin position="24"/>
        <end position="206"/>
    </location>
</feature>
<keyword evidence="3" id="KW-1185">Reference proteome</keyword>
<accession>A0A5P9CID4</accession>
<dbReference type="AlphaFoldDB" id="A0A5P9CID4"/>
<sequence>MTKFLSIFFILITLCFNSYSVYAEGTEYSIGLGVGKTIDGGQYTVETHSSEIEYDTPEDNIFLLSMGMIFNKNHELSLDIEKRNLKVTDGDYATEDANSLMPLLKYNYHYPIYGDMDIYFGISGGYEFLSGGYEFLSGGGADVVNGMVLGTQIGARYTMDRLYFKVESGVRGRTEKYRVPAAHGEDSIDLSYSEEIDILVSVGYTF</sequence>
<dbReference type="RefSeq" id="WP_152429573.1">
    <property type="nucleotide sequence ID" value="NZ_CBCSDK010000005.1"/>
</dbReference>
<feature type="signal peptide" evidence="1">
    <location>
        <begin position="1"/>
        <end position="23"/>
    </location>
</feature>
<proteinExistence type="predicted"/>
<dbReference type="Proteomes" id="UP000326936">
    <property type="component" value="Chromosome"/>
</dbReference>
<name>A0A5P9CID4_9VIBR</name>
<protein>
    <recommendedName>
        <fullName evidence="4">Outer membrane protein beta-barrel domain-containing protein</fullName>
    </recommendedName>
</protein>
<evidence type="ECO:0000313" key="2">
    <source>
        <dbReference type="EMBL" id="QFT25302.1"/>
    </source>
</evidence>
<dbReference type="KEGG" id="vaq:FIV01_02435"/>
<organism evidence="2 3">
    <name type="scientific">Vibrio aquimaris</name>
    <dbReference type="NCBI Taxonomy" id="2587862"/>
    <lineage>
        <taxon>Bacteria</taxon>
        <taxon>Pseudomonadati</taxon>
        <taxon>Pseudomonadota</taxon>
        <taxon>Gammaproteobacteria</taxon>
        <taxon>Vibrionales</taxon>
        <taxon>Vibrionaceae</taxon>
        <taxon>Vibrio</taxon>
    </lineage>
</organism>